<evidence type="ECO:0000256" key="1">
    <source>
        <dbReference type="SAM" id="MobiDB-lite"/>
    </source>
</evidence>
<protein>
    <submittedName>
        <fullName evidence="2">Uncharacterized protein</fullName>
    </submittedName>
</protein>
<dbReference type="Proteomes" id="UP001519309">
    <property type="component" value="Unassembled WGS sequence"/>
</dbReference>
<keyword evidence="3" id="KW-1185">Reference proteome</keyword>
<name>A0ABS4MB01_9ACTN</name>
<gene>
    <name evidence="2" type="ORF">J2Z21_009616</name>
</gene>
<evidence type="ECO:0000313" key="3">
    <source>
        <dbReference type="Proteomes" id="UP001519309"/>
    </source>
</evidence>
<sequence>MSHEPSGRPFPTARSAWEGNGAKAAPAPTGTSTILRTRGNGFAGRGTESPYGEHSSHATPLTRWWGLRGMVTTVTAAIPLPQAGVAEVRIRDVLRADVVHRGRPPDSSPTEAEPARPVTTRPEGHHLPDRRPQQCRSALSIDQVSVFQRLLIVRDAGDDGTEVLAEDVGKGGDLLGLTLAGLGEPVTQREFRNRRAAAEGGRGTGLPLGRPAPTRSAATPVSASRRSYLLRTAPRRRRCCPTQTAEQGN</sequence>
<comment type="caution">
    <text evidence="2">The sequence shown here is derived from an EMBL/GenBank/DDBJ whole genome shotgun (WGS) entry which is preliminary data.</text>
</comment>
<organism evidence="2 3">
    <name type="scientific">Streptomyces griseochromogenes</name>
    <dbReference type="NCBI Taxonomy" id="68214"/>
    <lineage>
        <taxon>Bacteria</taxon>
        <taxon>Bacillati</taxon>
        <taxon>Actinomycetota</taxon>
        <taxon>Actinomycetes</taxon>
        <taxon>Kitasatosporales</taxon>
        <taxon>Streptomycetaceae</taxon>
        <taxon>Streptomyces</taxon>
    </lineage>
</organism>
<proteinExistence type="predicted"/>
<feature type="region of interest" description="Disordered" evidence="1">
    <location>
        <begin position="194"/>
        <end position="224"/>
    </location>
</feature>
<reference evidence="2 3" key="1">
    <citation type="submission" date="2021-03" db="EMBL/GenBank/DDBJ databases">
        <title>Genomic Encyclopedia of Type Strains, Phase IV (KMG-IV): sequencing the most valuable type-strain genomes for metagenomic binning, comparative biology and taxonomic classification.</title>
        <authorList>
            <person name="Goeker M."/>
        </authorList>
    </citation>
    <scope>NUCLEOTIDE SEQUENCE [LARGE SCALE GENOMIC DNA]</scope>
    <source>
        <strain evidence="2 3">DSM 40499</strain>
    </source>
</reference>
<feature type="region of interest" description="Disordered" evidence="1">
    <location>
        <begin position="1"/>
        <end position="59"/>
    </location>
</feature>
<feature type="compositionally biased region" description="Basic and acidic residues" evidence="1">
    <location>
        <begin position="122"/>
        <end position="132"/>
    </location>
</feature>
<accession>A0ABS4MB01</accession>
<dbReference type="EMBL" id="JAGGLP010000052">
    <property type="protein sequence ID" value="MBP2056597.1"/>
    <property type="molecule type" value="Genomic_DNA"/>
</dbReference>
<feature type="region of interest" description="Disordered" evidence="1">
    <location>
        <begin position="99"/>
        <end position="133"/>
    </location>
</feature>
<evidence type="ECO:0000313" key="2">
    <source>
        <dbReference type="EMBL" id="MBP2056597.1"/>
    </source>
</evidence>